<keyword evidence="2" id="KW-1185">Reference proteome</keyword>
<dbReference type="AlphaFoldDB" id="U2P4F2"/>
<dbReference type="Proteomes" id="UP000016648">
    <property type="component" value="Unassembled WGS sequence"/>
</dbReference>
<sequence length="117" mass="13392">MYANNLSCYFTAKKYDILSPQTIVRWVKEFPLDSKSLSLSQEVINKVMSMRTKNELKKAAECPSSNKTEAQKLQEENALLRKALEYSELRNEALMEVLKIGKEEYGLDLLKKAGAKQ</sequence>
<proteinExistence type="predicted"/>
<organism evidence="1 2">
    <name type="scientific">Segatella baroniae F0067</name>
    <dbReference type="NCBI Taxonomy" id="1115809"/>
    <lineage>
        <taxon>Bacteria</taxon>
        <taxon>Pseudomonadati</taxon>
        <taxon>Bacteroidota</taxon>
        <taxon>Bacteroidia</taxon>
        <taxon>Bacteroidales</taxon>
        <taxon>Prevotellaceae</taxon>
        <taxon>Segatella</taxon>
    </lineage>
</organism>
<dbReference type="InterPro" id="IPR009057">
    <property type="entry name" value="Homeodomain-like_sf"/>
</dbReference>
<protein>
    <submittedName>
        <fullName evidence="1">Uncharacterized protein</fullName>
    </submittedName>
</protein>
<comment type="caution">
    <text evidence="1">The sequence shown here is derived from an EMBL/GenBank/DDBJ whole genome shotgun (WGS) entry which is preliminary data.</text>
</comment>
<dbReference type="EMBL" id="AWEY01000031">
    <property type="protein sequence ID" value="ERK39026.1"/>
    <property type="molecule type" value="Genomic_DNA"/>
</dbReference>
<evidence type="ECO:0000313" key="1">
    <source>
        <dbReference type="EMBL" id="ERK39026.1"/>
    </source>
</evidence>
<evidence type="ECO:0000313" key="2">
    <source>
        <dbReference type="Proteomes" id="UP000016648"/>
    </source>
</evidence>
<dbReference type="PATRIC" id="fig|1115809.3.peg.1640"/>
<gene>
    <name evidence="1" type="ORF">HMPREF9135_2528</name>
</gene>
<reference evidence="1 2" key="1">
    <citation type="submission" date="2013-08" db="EMBL/GenBank/DDBJ databases">
        <authorList>
            <person name="Durkin A.S."/>
            <person name="Haft D.R."/>
            <person name="McCorrison J."/>
            <person name="Torralba M."/>
            <person name="Gillis M."/>
            <person name="Haft D.H."/>
            <person name="Methe B."/>
            <person name="Sutton G."/>
            <person name="Nelson K.E."/>
        </authorList>
    </citation>
    <scope>NUCLEOTIDE SEQUENCE [LARGE SCALE GENOMIC DNA]</scope>
    <source>
        <strain evidence="1 2">F0067</strain>
    </source>
</reference>
<name>U2P4F2_9BACT</name>
<accession>U2P4F2</accession>
<dbReference type="SUPFAM" id="SSF46689">
    <property type="entry name" value="Homeodomain-like"/>
    <property type="match status" value="1"/>
</dbReference>